<reference evidence="2" key="1">
    <citation type="submission" date="2013-08" db="EMBL/GenBank/DDBJ databases">
        <authorList>
            <person name="Mendez C."/>
            <person name="Richter M."/>
            <person name="Ferrer M."/>
            <person name="Sanchez J."/>
        </authorList>
    </citation>
    <scope>NUCLEOTIDE SEQUENCE</scope>
</reference>
<accession>T1AFF6</accession>
<dbReference type="PANTHER" id="PTHR47396:SF1">
    <property type="entry name" value="ATP-DEPENDENT HELICASE IRC3-RELATED"/>
    <property type="match status" value="1"/>
</dbReference>
<dbReference type="Pfam" id="PF00271">
    <property type="entry name" value="Helicase_C"/>
    <property type="match status" value="1"/>
</dbReference>
<dbReference type="GO" id="GO:0005829">
    <property type="term" value="C:cytosol"/>
    <property type="evidence" value="ECO:0007669"/>
    <property type="project" value="TreeGrafter"/>
</dbReference>
<proteinExistence type="predicted"/>
<dbReference type="EMBL" id="AUZZ01004014">
    <property type="protein sequence ID" value="EQD55368.1"/>
    <property type="molecule type" value="Genomic_DNA"/>
</dbReference>
<dbReference type="AlphaFoldDB" id="T1AFF6"/>
<feature type="non-terminal residue" evidence="2">
    <location>
        <position position="87"/>
    </location>
</feature>
<evidence type="ECO:0000259" key="1">
    <source>
        <dbReference type="Pfam" id="PF00271"/>
    </source>
</evidence>
<dbReference type="InterPro" id="IPR001650">
    <property type="entry name" value="Helicase_C-like"/>
</dbReference>
<feature type="non-terminal residue" evidence="2">
    <location>
        <position position="1"/>
    </location>
</feature>
<comment type="caution">
    <text evidence="2">The sequence shown here is derived from an EMBL/GenBank/DDBJ whole genome shotgun (WGS) entry which is preliminary data.</text>
</comment>
<dbReference type="Gene3D" id="3.40.50.300">
    <property type="entry name" value="P-loop containing nucleotide triphosphate hydrolases"/>
    <property type="match status" value="1"/>
</dbReference>
<reference evidence="2" key="2">
    <citation type="journal article" date="2014" name="ISME J.">
        <title>Microbial stratification in low pH oxic and suboxic macroscopic growths along an acid mine drainage.</title>
        <authorList>
            <person name="Mendez-Garcia C."/>
            <person name="Mesa V."/>
            <person name="Sprenger R.R."/>
            <person name="Richter M."/>
            <person name="Diez M.S."/>
            <person name="Solano J."/>
            <person name="Bargiela R."/>
            <person name="Golyshina O.V."/>
            <person name="Manteca A."/>
            <person name="Ramos J.L."/>
            <person name="Gallego J.R."/>
            <person name="Llorente I."/>
            <person name="Martins Dos Santos V.A."/>
            <person name="Jensen O.N."/>
            <person name="Pelaez A.I."/>
            <person name="Sanchez J."/>
            <person name="Ferrer M."/>
        </authorList>
    </citation>
    <scope>NUCLEOTIDE SEQUENCE</scope>
</reference>
<protein>
    <submittedName>
        <fullName evidence="2">Type III restriction protein res subunit</fullName>
    </submittedName>
</protein>
<feature type="domain" description="Helicase C-terminal" evidence="1">
    <location>
        <begin position="4"/>
        <end position="48"/>
    </location>
</feature>
<evidence type="ECO:0000313" key="2">
    <source>
        <dbReference type="EMBL" id="EQD55368.1"/>
    </source>
</evidence>
<organism evidence="2">
    <name type="scientific">mine drainage metagenome</name>
    <dbReference type="NCBI Taxonomy" id="410659"/>
    <lineage>
        <taxon>unclassified sequences</taxon>
        <taxon>metagenomes</taxon>
        <taxon>ecological metagenomes</taxon>
    </lineage>
</organism>
<name>T1AFF6_9ZZZZ</name>
<dbReference type="PANTHER" id="PTHR47396">
    <property type="entry name" value="TYPE I RESTRICTION ENZYME ECOKI R PROTEIN"/>
    <property type="match status" value="1"/>
</dbReference>
<sequence length="87" mass="9861">AKTKVPHIALSVDMLDTGIDIPEVVNLVFFKLVRSKTKFWQMLGRGTRLCPDLFGPGRDKTFFCVFDYCQNLEYFSQDIPAIEGALS</sequence>
<dbReference type="InterPro" id="IPR050742">
    <property type="entry name" value="Helicase_Restrict-Modif_Enz"/>
</dbReference>
<gene>
    <name evidence="2" type="ORF">B2A_05764</name>
</gene>
<dbReference type="SUPFAM" id="SSF52540">
    <property type="entry name" value="P-loop containing nucleoside triphosphate hydrolases"/>
    <property type="match status" value="1"/>
</dbReference>
<dbReference type="InterPro" id="IPR027417">
    <property type="entry name" value="P-loop_NTPase"/>
</dbReference>